<evidence type="ECO:0000313" key="2">
    <source>
        <dbReference type="Proteomes" id="UP000813824"/>
    </source>
</evidence>
<name>A0A8K0URE3_9AGAR</name>
<proteinExistence type="predicted"/>
<comment type="caution">
    <text evidence="1">The sequence shown here is derived from an EMBL/GenBank/DDBJ whole genome shotgun (WGS) entry which is preliminary data.</text>
</comment>
<reference evidence="1" key="1">
    <citation type="journal article" date="2021" name="New Phytol.">
        <title>Evolutionary innovations through gain and loss of genes in the ectomycorrhizal Boletales.</title>
        <authorList>
            <person name="Wu G."/>
            <person name="Miyauchi S."/>
            <person name="Morin E."/>
            <person name="Kuo A."/>
            <person name="Drula E."/>
            <person name="Varga T."/>
            <person name="Kohler A."/>
            <person name="Feng B."/>
            <person name="Cao Y."/>
            <person name="Lipzen A."/>
            <person name="Daum C."/>
            <person name="Hundley H."/>
            <person name="Pangilinan J."/>
            <person name="Johnson J."/>
            <person name="Barry K."/>
            <person name="LaButti K."/>
            <person name="Ng V."/>
            <person name="Ahrendt S."/>
            <person name="Min B."/>
            <person name="Choi I.G."/>
            <person name="Park H."/>
            <person name="Plett J.M."/>
            <person name="Magnuson J."/>
            <person name="Spatafora J.W."/>
            <person name="Nagy L.G."/>
            <person name="Henrissat B."/>
            <person name="Grigoriev I.V."/>
            <person name="Yang Z.L."/>
            <person name="Xu J."/>
            <person name="Martin F.M."/>
        </authorList>
    </citation>
    <scope>NUCLEOTIDE SEQUENCE</scope>
    <source>
        <strain evidence="1">KKN 215</strain>
    </source>
</reference>
<dbReference type="AlphaFoldDB" id="A0A8K0URE3"/>
<gene>
    <name evidence="1" type="ORF">BXZ70DRAFT_1076892</name>
</gene>
<dbReference type="EMBL" id="JAEVFJ010000011">
    <property type="protein sequence ID" value="KAH8101779.1"/>
    <property type="molecule type" value="Genomic_DNA"/>
</dbReference>
<sequence length="307" mass="33718">MLSLLLAHSIFRPFCSLRMAYTMFGGEFDRRKRVRVGRDQLGGREREGGLCQNSVWTSEAFLFDDVGAIYSALAWILSEETVPKTQSLRVRLMTEHVSKIHISPTSVNPPTSSEPSNLKPLLLLSVNDATAFAILTDSIARWGSGASVEELLTQIVRLSTFQATDLLNRLARRQDSRRAWYGANALDCVNQGRHVNILRSLAPYAGSGIAPWSPGIAPLFAGYLDPVAKHLTLDSAHTPGCPSSSFKMAAGSEHPQRESLTCGAFSQHSYPFSNSLLYWCCRGSVKWIELPQVTTSSAACMLSPEKP</sequence>
<accession>A0A8K0URE3</accession>
<keyword evidence="2" id="KW-1185">Reference proteome</keyword>
<organism evidence="1 2">
    <name type="scientific">Cristinia sonorae</name>
    <dbReference type="NCBI Taxonomy" id="1940300"/>
    <lineage>
        <taxon>Eukaryota</taxon>
        <taxon>Fungi</taxon>
        <taxon>Dikarya</taxon>
        <taxon>Basidiomycota</taxon>
        <taxon>Agaricomycotina</taxon>
        <taxon>Agaricomycetes</taxon>
        <taxon>Agaricomycetidae</taxon>
        <taxon>Agaricales</taxon>
        <taxon>Pleurotineae</taxon>
        <taxon>Stephanosporaceae</taxon>
        <taxon>Cristinia</taxon>
    </lineage>
</organism>
<evidence type="ECO:0000313" key="1">
    <source>
        <dbReference type="EMBL" id="KAH8101779.1"/>
    </source>
</evidence>
<protein>
    <submittedName>
        <fullName evidence="1">Uncharacterized protein</fullName>
    </submittedName>
</protein>
<dbReference type="Proteomes" id="UP000813824">
    <property type="component" value="Unassembled WGS sequence"/>
</dbReference>